<gene>
    <name evidence="1" type="ORF">LSS_17820</name>
</gene>
<dbReference type="Proteomes" id="UP000035800">
    <property type="component" value="Chromosome I"/>
</dbReference>
<evidence type="ECO:0000313" key="2">
    <source>
        <dbReference type="Proteomes" id="UP000035800"/>
    </source>
</evidence>
<dbReference type="EMBL" id="CP006694">
    <property type="protein sequence ID" value="EKT85377.2"/>
    <property type="molecule type" value="Genomic_DNA"/>
</dbReference>
<protein>
    <submittedName>
        <fullName evidence="1">Uncharacterized protein</fullName>
    </submittedName>
</protein>
<dbReference type="AlphaFoldDB" id="K8Y3V5"/>
<dbReference type="STRING" id="758847.LSS_17820"/>
<reference evidence="1 2" key="1">
    <citation type="journal article" date="2012" name="Gene">
        <title>Sequence of Leptospira santarosai serovar Shermani genome and prediction of virulence-associated genes.</title>
        <authorList>
            <person name="Chou L.F."/>
            <person name="Chen Y.T."/>
            <person name="Lu C.W."/>
            <person name="Ko Y.C."/>
            <person name="Tang C.Y."/>
            <person name="Pan M.J."/>
            <person name="Tian Y.C."/>
            <person name="Chiu C.H."/>
            <person name="Hung C.C."/>
            <person name="Yang C.W."/>
        </authorList>
    </citation>
    <scope>NUCLEOTIDE SEQUENCE [LARGE SCALE GENOMIC DNA]</scope>
    <source>
        <strain evidence="1">LT 821</strain>
    </source>
</reference>
<dbReference type="KEGG" id="lst:LSS_17820"/>
<organism evidence="1 2">
    <name type="scientific">Leptospira santarosai serovar Shermani str. LT 821</name>
    <dbReference type="NCBI Taxonomy" id="758847"/>
    <lineage>
        <taxon>Bacteria</taxon>
        <taxon>Pseudomonadati</taxon>
        <taxon>Spirochaetota</taxon>
        <taxon>Spirochaetia</taxon>
        <taxon>Leptospirales</taxon>
        <taxon>Leptospiraceae</taxon>
        <taxon>Leptospira</taxon>
    </lineage>
</organism>
<evidence type="ECO:0000313" key="1">
    <source>
        <dbReference type="EMBL" id="EKT85377.2"/>
    </source>
</evidence>
<reference evidence="1 2" key="2">
    <citation type="journal article" date="2014" name="Emerg. Microbes Infect.">
        <title>Potential impact on kidney infection: a whole-genome analysis of Leptospira santarosai serovar Shermani.</title>
        <authorList>
            <person name="Chou L.F."/>
            <person name="Chen T.W."/>
            <person name="Ko Y.C."/>
            <person name="Pan M.J."/>
            <person name="Tian Y.C."/>
            <person name="Chiu C.H."/>
            <person name="Tang P."/>
            <person name="Hung C.C."/>
            <person name="Yang C.W."/>
        </authorList>
    </citation>
    <scope>NUCLEOTIDE SEQUENCE</scope>
    <source>
        <strain evidence="1 2">LT 821</strain>
    </source>
</reference>
<name>K8Y3V5_9LEPT</name>
<sequence length="46" mass="5481">MYAFSLSFCLSFSEKDDKNFCFYFLEILQKTPNGNGDSCDRFFEKF</sequence>
<accession>K8Y3V5</accession>
<proteinExistence type="predicted"/>